<dbReference type="SUPFAM" id="SSF55781">
    <property type="entry name" value="GAF domain-like"/>
    <property type="match status" value="1"/>
</dbReference>
<organism evidence="4 5">
    <name type="scientific">Kribbella deserti</name>
    <dbReference type="NCBI Taxonomy" id="1926257"/>
    <lineage>
        <taxon>Bacteria</taxon>
        <taxon>Bacillati</taxon>
        <taxon>Actinomycetota</taxon>
        <taxon>Actinomycetes</taxon>
        <taxon>Propionibacteriales</taxon>
        <taxon>Kribbellaceae</taxon>
        <taxon>Kribbella</taxon>
    </lineage>
</organism>
<dbReference type="PROSITE" id="PS50921">
    <property type="entry name" value="ANTAR"/>
    <property type="match status" value="1"/>
</dbReference>
<protein>
    <submittedName>
        <fullName evidence="4">GAF and ANTAR domain-containing protein</fullName>
    </submittedName>
</protein>
<sequence>MNMPLHETQLVELVTDVAEALKLPLDLDEALRQITMSAVDSIDGIEYASISVTARGGAIETLAPTDSIATKADELQYELGEGPSLDAAITEPVVQVDDLAADPRWPRYGPQAADLGLSSQLAYHFRAEPHARGALNLYGVEPHVIDAEARLLSEMFAELVAVAMGWSRQQGTMNAALQSHQIIGQAVGILIERYRLDSTRAFAFLVRTSQTGNTKLRTVAEGIVADAIRQAQ</sequence>
<proteinExistence type="predicted"/>
<dbReference type="InterPro" id="IPR003018">
    <property type="entry name" value="GAF"/>
</dbReference>
<dbReference type="Pfam" id="PF13185">
    <property type="entry name" value="GAF_2"/>
    <property type="match status" value="1"/>
</dbReference>
<dbReference type="Gene3D" id="1.10.10.10">
    <property type="entry name" value="Winged helix-like DNA-binding domain superfamily/Winged helix DNA-binding domain"/>
    <property type="match status" value="1"/>
</dbReference>
<evidence type="ECO:0000256" key="1">
    <source>
        <dbReference type="ARBA" id="ARBA00023015"/>
    </source>
</evidence>
<evidence type="ECO:0000313" key="5">
    <source>
        <dbReference type="Proteomes" id="UP001589890"/>
    </source>
</evidence>
<dbReference type="InterPro" id="IPR029016">
    <property type="entry name" value="GAF-like_dom_sf"/>
</dbReference>
<comment type="caution">
    <text evidence="4">The sequence shown here is derived from an EMBL/GenBank/DDBJ whole genome shotgun (WGS) entry which is preliminary data.</text>
</comment>
<dbReference type="InterPro" id="IPR012074">
    <property type="entry name" value="GAF_ANTAR"/>
</dbReference>
<dbReference type="Gene3D" id="3.30.450.40">
    <property type="match status" value="1"/>
</dbReference>
<name>A0ABV6QJ75_9ACTN</name>
<evidence type="ECO:0000313" key="4">
    <source>
        <dbReference type="EMBL" id="MFC0624021.1"/>
    </source>
</evidence>
<evidence type="ECO:0000256" key="2">
    <source>
        <dbReference type="ARBA" id="ARBA00023163"/>
    </source>
</evidence>
<reference evidence="4 5" key="1">
    <citation type="submission" date="2024-09" db="EMBL/GenBank/DDBJ databases">
        <authorList>
            <person name="Sun Q."/>
            <person name="Mori K."/>
        </authorList>
    </citation>
    <scope>NUCLEOTIDE SEQUENCE [LARGE SCALE GENOMIC DNA]</scope>
    <source>
        <strain evidence="4 5">CGMCC 1.15906</strain>
    </source>
</reference>
<dbReference type="InterPro" id="IPR036388">
    <property type="entry name" value="WH-like_DNA-bd_sf"/>
</dbReference>
<dbReference type="Pfam" id="PF03861">
    <property type="entry name" value="ANTAR"/>
    <property type="match status" value="1"/>
</dbReference>
<keyword evidence="2" id="KW-0804">Transcription</keyword>
<accession>A0ABV6QJ75</accession>
<dbReference type="SMART" id="SM01012">
    <property type="entry name" value="ANTAR"/>
    <property type="match status" value="1"/>
</dbReference>
<dbReference type="Proteomes" id="UP001589890">
    <property type="component" value="Unassembled WGS sequence"/>
</dbReference>
<keyword evidence="5" id="KW-1185">Reference proteome</keyword>
<dbReference type="PIRSF" id="PIRSF036625">
    <property type="entry name" value="GAF_ANTAR"/>
    <property type="match status" value="1"/>
</dbReference>
<keyword evidence="1" id="KW-0805">Transcription regulation</keyword>
<dbReference type="EMBL" id="JBHLTC010000008">
    <property type="protein sequence ID" value="MFC0624021.1"/>
    <property type="molecule type" value="Genomic_DNA"/>
</dbReference>
<gene>
    <name evidence="4" type="ORF">ACFFGN_08100</name>
</gene>
<dbReference type="RefSeq" id="WP_380044742.1">
    <property type="nucleotide sequence ID" value="NZ_JBHLTC010000008.1"/>
</dbReference>
<feature type="domain" description="ANTAR" evidence="3">
    <location>
        <begin position="163"/>
        <end position="224"/>
    </location>
</feature>
<evidence type="ECO:0000259" key="3">
    <source>
        <dbReference type="PROSITE" id="PS50921"/>
    </source>
</evidence>
<dbReference type="InterPro" id="IPR005561">
    <property type="entry name" value="ANTAR"/>
</dbReference>